<accession>A0AAN7PPL1</accession>
<proteinExistence type="predicted"/>
<evidence type="ECO:0000256" key="4">
    <source>
        <dbReference type="ARBA" id="ARBA00023163"/>
    </source>
</evidence>
<comment type="caution">
    <text evidence="8">The sequence shown here is derived from an EMBL/GenBank/DDBJ whole genome shotgun (WGS) entry which is preliminary data.</text>
</comment>
<feature type="region of interest" description="Disordered" evidence="6">
    <location>
        <begin position="181"/>
        <end position="204"/>
    </location>
</feature>
<evidence type="ECO:0000313" key="9">
    <source>
        <dbReference type="Proteomes" id="UP001353858"/>
    </source>
</evidence>
<dbReference type="Pfam" id="PF13873">
    <property type="entry name" value="Myb_DNA-bind_5"/>
    <property type="match status" value="1"/>
</dbReference>
<evidence type="ECO:0000256" key="3">
    <source>
        <dbReference type="ARBA" id="ARBA00023015"/>
    </source>
</evidence>
<evidence type="ECO:0000313" key="8">
    <source>
        <dbReference type="EMBL" id="KAK4872602.1"/>
    </source>
</evidence>
<gene>
    <name evidence="8" type="ORF">RN001_014631</name>
</gene>
<dbReference type="PANTHER" id="PTHR23098">
    <property type="entry name" value="AGAP001331-PA-RELATED"/>
    <property type="match status" value="1"/>
</dbReference>
<dbReference type="InterPro" id="IPR028002">
    <property type="entry name" value="Myb_DNA-bind_5"/>
</dbReference>
<dbReference type="EMBL" id="JARPUR010000007">
    <property type="protein sequence ID" value="KAK4872602.1"/>
    <property type="molecule type" value="Genomic_DNA"/>
</dbReference>
<dbReference type="Proteomes" id="UP001353858">
    <property type="component" value="Unassembled WGS sequence"/>
</dbReference>
<name>A0AAN7PPL1_9COLE</name>
<dbReference type="AlphaFoldDB" id="A0AAN7PPL1"/>
<evidence type="ECO:0000256" key="5">
    <source>
        <dbReference type="ARBA" id="ARBA00025466"/>
    </source>
</evidence>
<reference evidence="9" key="1">
    <citation type="submission" date="2023-01" db="EMBL/GenBank/DDBJ databases">
        <title>Key to firefly adult light organ development and bioluminescence: homeobox transcription factors regulate luciferase expression and transportation to peroxisome.</title>
        <authorList>
            <person name="Fu X."/>
        </authorList>
    </citation>
    <scope>NUCLEOTIDE SEQUENCE [LARGE SCALE GENOMIC DNA]</scope>
</reference>
<keyword evidence="9" id="KW-1185">Reference proteome</keyword>
<comment type="subunit">
    <text evidence="1">Self-associates forming complexes of several hundred monomers.</text>
</comment>
<feature type="compositionally biased region" description="Polar residues" evidence="6">
    <location>
        <begin position="181"/>
        <end position="201"/>
    </location>
</feature>
<sequence>MNNEKRNRSTNFTLEEELHLVQEIQKVKHILECKTTNSISIKQKEAAWNEVLTKYNSFNRTRSLLQLKSKYDNLKTGSRKYAANCRAAHRGTGGGPPLINDIKSAIYDIVIEILNKKTVAGLDNSYDDDATEIVDSKSPRLNDVLLEFTGDEFNAMDVVYENDGIVSTIPEGEQQFITTETNNESKQVGTSTAAPQVQPIRSSKERWSYTPKTLKRKSKKLIVNEQNTVVNLKEKYILLKTTALEEERQDRKKRLVMDEEYHRVKMELIKIEIELKRKQL</sequence>
<evidence type="ECO:0000256" key="6">
    <source>
        <dbReference type="SAM" id="MobiDB-lite"/>
    </source>
</evidence>
<keyword evidence="3" id="KW-0805">Transcription regulation</keyword>
<protein>
    <recommendedName>
        <fullName evidence="2">Regulatory protein zeste</fullName>
    </recommendedName>
</protein>
<feature type="domain" description="Myb/SANT-like DNA-binding" evidence="7">
    <location>
        <begin position="8"/>
        <end position="80"/>
    </location>
</feature>
<dbReference type="GO" id="GO:0005634">
    <property type="term" value="C:nucleus"/>
    <property type="evidence" value="ECO:0007669"/>
    <property type="project" value="TreeGrafter"/>
</dbReference>
<dbReference type="PANTHER" id="PTHR23098:SF16">
    <property type="entry name" value="REGULATORY PROTEIN ZESTE"/>
    <property type="match status" value="1"/>
</dbReference>
<evidence type="ECO:0000259" key="7">
    <source>
        <dbReference type="Pfam" id="PF13873"/>
    </source>
</evidence>
<comment type="function">
    <text evidence="5">Involved in transvection phenomena (= synapsis-dependent gene expression), where the synaptic pairing of chromosomes carrying genes with which zeste interacts influences the expression of these genes. Zeste binds to DNA and stimulates transcription from a nearby promoter.</text>
</comment>
<evidence type="ECO:0000256" key="1">
    <source>
        <dbReference type="ARBA" id="ARBA00011764"/>
    </source>
</evidence>
<evidence type="ECO:0000256" key="2">
    <source>
        <dbReference type="ARBA" id="ARBA00016807"/>
    </source>
</evidence>
<organism evidence="8 9">
    <name type="scientific">Aquatica leii</name>
    <dbReference type="NCBI Taxonomy" id="1421715"/>
    <lineage>
        <taxon>Eukaryota</taxon>
        <taxon>Metazoa</taxon>
        <taxon>Ecdysozoa</taxon>
        <taxon>Arthropoda</taxon>
        <taxon>Hexapoda</taxon>
        <taxon>Insecta</taxon>
        <taxon>Pterygota</taxon>
        <taxon>Neoptera</taxon>
        <taxon>Endopterygota</taxon>
        <taxon>Coleoptera</taxon>
        <taxon>Polyphaga</taxon>
        <taxon>Elateriformia</taxon>
        <taxon>Elateroidea</taxon>
        <taxon>Lampyridae</taxon>
        <taxon>Luciolinae</taxon>
        <taxon>Aquatica</taxon>
    </lineage>
</organism>
<keyword evidence="4" id="KW-0804">Transcription</keyword>